<dbReference type="PANTHER" id="PTHR48238:SF1">
    <property type="entry name" value="(RAPE) HYPOTHETICAL PROTEIN"/>
    <property type="match status" value="1"/>
</dbReference>
<sequence length="72" mass="8097">MEFGGGYMLGMRRPAPSSELLHRPHSKIPKQDSLSIYEATLEKLRAGSRIAWARPQPMEGVKKETTNNSLDE</sequence>
<name>W1PZ17_AMBTC</name>
<keyword evidence="3" id="KW-1185">Reference proteome</keyword>
<organism evidence="2 3">
    <name type="scientific">Amborella trichopoda</name>
    <dbReference type="NCBI Taxonomy" id="13333"/>
    <lineage>
        <taxon>Eukaryota</taxon>
        <taxon>Viridiplantae</taxon>
        <taxon>Streptophyta</taxon>
        <taxon>Embryophyta</taxon>
        <taxon>Tracheophyta</taxon>
        <taxon>Spermatophyta</taxon>
        <taxon>Magnoliopsida</taxon>
        <taxon>Amborellales</taxon>
        <taxon>Amborellaceae</taxon>
        <taxon>Amborella</taxon>
    </lineage>
</organism>
<evidence type="ECO:0000313" key="3">
    <source>
        <dbReference type="Proteomes" id="UP000017836"/>
    </source>
</evidence>
<dbReference type="Proteomes" id="UP000017836">
    <property type="component" value="Unassembled WGS sequence"/>
</dbReference>
<feature type="region of interest" description="Disordered" evidence="1">
    <location>
        <begin position="53"/>
        <end position="72"/>
    </location>
</feature>
<protein>
    <submittedName>
        <fullName evidence="2">Uncharacterized protein</fullName>
    </submittedName>
</protein>
<dbReference type="AlphaFoldDB" id="W1PZ17"/>
<dbReference type="EMBL" id="KI392567">
    <property type="protein sequence ID" value="ERN13608.1"/>
    <property type="molecule type" value="Genomic_DNA"/>
</dbReference>
<evidence type="ECO:0000313" key="2">
    <source>
        <dbReference type="EMBL" id="ERN13608.1"/>
    </source>
</evidence>
<dbReference type="Gramene" id="ERN13608">
    <property type="protein sequence ID" value="ERN13608"/>
    <property type="gene ID" value="AMTR_s00049p00062540"/>
</dbReference>
<dbReference type="HOGENOM" id="CLU_2725570_0_0_1"/>
<accession>W1PZ17</accession>
<dbReference type="PANTHER" id="PTHR48238">
    <property type="entry name" value="BNACNNG09570D PROTEIN"/>
    <property type="match status" value="1"/>
</dbReference>
<feature type="region of interest" description="Disordered" evidence="1">
    <location>
        <begin position="1"/>
        <end position="27"/>
    </location>
</feature>
<proteinExistence type="predicted"/>
<reference evidence="3" key="1">
    <citation type="journal article" date="2013" name="Science">
        <title>The Amborella genome and the evolution of flowering plants.</title>
        <authorList>
            <consortium name="Amborella Genome Project"/>
        </authorList>
    </citation>
    <scope>NUCLEOTIDE SEQUENCE [LARGE SCALE GENOMIC DNA]</scope>
</reference>
<gene>
    <name evidence="2" type="ORF">AMTR_s00049p00062540</name>
</gene>
<evidence type="ECO:0000256" key="1">
    <source>
        <dbReference type="SAM" id="MobiDB-lite"/>
    </source>
</evidence>